<dbReference type="Gene3D" id="3.40.1350.10">
    <property type="match status" value="1"/>
</dbReference>
<dbReference type="HOGENOM" id="CLU_1317617_0_0_1"/>
<gene>
    <name evidence="5" type="ORF">GUITHDRAFT_106448</name>
</gene>
<dbReference type="InterPro" id="IPR036167">
    <property type="entry name" value="tRNA_intron_Endo_cat-like_sf"/>
</dbReference>
<dbReference type="SUPFAM" id="SSF53032">
    <property type="entry name" value="tRNA-intron endonuclease catalytic domain-like"/>
    <property type="match status" value="1"/>
</dbReference>
<evidence type="ECO:0000256" key="1">
    <source>
        <dbReference type="ARBA" id="ARBA00008078"/>
    </source>
</evidence>
<dbReference type="PANTHER" id="PTHR21227">
    <property type="entry name" value="TRNA-SPLICING ENDONUCLEASE SUBUNIT SEN2"/>
    <property type="match status" value="1"/>
</dbReference>
<dbReference type="eggNOG" id="KOG4685">
    <property type="taxonomic scope" value="Eukaryota"/>
</dbReference>
<reference evidence="6" key="3">
    <citation type="submission" date="2015-06" db="UniProtKB">
        <authorList>
            <consortium name="EnsemblProtists"/>
        </authorList>
    </citation>
    <scope>IDENTIFICATION</scope>
</reference>
<protein>
    <recommendedName>
        <fullName evidence="2">tRNA-intron lyase</fullName>
        <ecNumber evidence="2">4.6.1.16</ecNumber>
    </recommendedName>
</protein>
<dbReference type="GO" id="GO:0000214">
    <property type="term" value="C:tRNA-intron endonuclease complex"/>
    <property type="evidence" value="ECO:0007669"/>
    <property type="project" value="TreeGrafter"/>
</dbReference>
<organism evidence="5">
    <name type="scientific">Guillardia theta (strain CCMP2712)</name>
    <name type="common">Cryptophyte</name>
    <dbReference type="NCBI Taxonomy" id="905079"/>
    <lineage>
        <taxon>Eukaryota</taxon>
        <taxon>Cryptophyceae</taxon>
        <taxon>Pyrenomonadales</taxon>
        <taxon>Geminigeraceae</taxon>
        <taxon>Guillardia</taxon>
    </lineage>
</organism>
<dbReference type="GeneID" id="17304532"/>
<dbReference type="CDD" id="cd22363">
    <property type="entry name" value="tRNA-intron_lyase_C"/>
    <property type="match status" value="1"/>
</dbReference>
<proteinExistence type="inferred from homology"/>
<feature type="domain" description="tRNA intron endonuclease catalytic" evidence="4">
    <location>
        <begin position="91"/>
        <end position="174"/>
    </location>
</feature>
<evidence type="ECO:0000313" key="5">
    <source>
        <dbReference type="EMBL" id="EKX47902.1"/>
    </source>
</evidence>
<reference evidence="5 7" key="1">
    <citation type="journal article" date="2012" name="Nature">
        <title>Algal genomes reveal evolutionary mosaicism and the fate of nucleomorphs.</title>
        <authorList>
            <consortium name="DOE Joint Genome Institute"/>
            <person name="Curtis B.A."/>
            <person name="Tanifuji G."/>
            <person name="Burki F."/>
            <person name="Gruber A."/>
            <person name="Irimia M."/>
            <person name="Maruyama S."/>
            <person name="Arias M.C."/>
            <person name="Ball S.G."/>
            <person name="Gile G.H."/>
            <person name="Hirakawa Y."/>
            <person name="Hopkins J.F."/>
            <person name="Kuo A."/>
            <person name="Rensing S.A."/>
            <person name="Schmutz J."/>
            <person name="Symeonidi A."/>
            <person name="Elias M."/>
            <person name="Eveleigh R.J."/>
            <person name="Herman E.K."/>
            <person name="Klute M.J."/>
            <person name="Nakayama T."/>
            <person name="Obornik M."/>
            <person name="Reyes-Prieto A."/>
            <person name="Armbrust E.V."/>
            <person name="Aves S.J."/>
            <person name="Beiko R.G."/>
            <person name="Coutinho P."/>
            <person name="Dacks J.B."/>
            <person name="Durnford D.G."/>
            <person name="Fast N.M."/>
            <person name="Green B.R."/>
            <person name="Grisdale C.J."/>
            <person name="Hempel F."/>
            <person name="Henrissat B."/>
            <person name="Hoppner M.P."/>
            <person name="Ishida K."/>
            <person name="Kim E."/>
            <person name="Koreny L."/>
            <person name="Kroth P.G."/>
            <person name="Liu Y."/>
            <person name="Malik S.B."/>
            <person name="Maier U.G."/>
            <person name="McRose D."/>
            <person name="Mock T."/>
            <person name="Neilson J.A."/>
            <person name="Onodera N.T."/>
            <person name="Poole A.M."/>
            <person name="Pritham E.J."/>
            <person name="Richards T.A."/>
            <person name="Rocap G."/>
            <person name="Roy S.W."/>
            <person name="Sarai C."/>
            <person name="Schaack S."/>
            <person name="Shirato S."/>
            <person name="Slamovits C.H."/>
            <person name="Spencer D.F."/>
            <person name="Suzuki S."/>
            <person name="Worden A.Z."/>
            <person name="Zauner S."/>
            <person name="Barry K."/>
            <person name="Bell C."/>
            <person name="Bharti A.K."/>
            <person name="Crow J.A."/>
            <person name="Grimwood J."/>
            <person name="Kramer R."/>
            <person name="Lindquist E."/>
            <person name="Lucas S."/>
            <person name="Salamov A."/>
            <person name="McFadden G.I."/>
            <person name="Lane C.E."/>
            <person name="Keeling P.J."/>
            <person name="Gray M.W."/>
            <person name="Grigoriev I.V."/>
            <person name="Archibald J.M."/>
        </authorList>
    </citation>
    <scope>NUCLEOTIDE SEQUENCE</scope>
    <source>
        <strain evidence="5 7">CCMP2712</strain>
    </source>
</reference>
<comment type="catalytic activity">
    <reaction evidence="3">
        <text>pretRNA = a 3'-half-tRNA molecule with a 5'-OH end + a 5'-half-tRNA molecule with a 2',3'-cyclic phosphate end + an intron with a 2',3'-cyclic phosphate and a 5'-hydroxyl terminus.</text>
        <dbReference type="EC" id="4.6.1.16"/>
    </reaction>
</comment>
<evidence type="ECO:0000313" key="7">
    <source>
        <dbReference type="Proteomes" id="UP000011087"/>
    </source>
</evidence>
<comment type="similarity">
    <text evidence="1">Belongs to the tRNA-intron endonuclease family.</text>
</comment>
<dbReference type="GO" id="GO:0005737">
    <property type="term" value="C:cytoplasm"/>
    <property type="evidence" value="ECO:0007669"/>
    <property type="project" value="TreeGrafter"/>
</dbReference>
<dbReference type="Pfam" id="PF01974">
    <property type="entry name" value="tRNA_int_endo"/>
    <property type="match status" value="1"/>
</dbReference>
<reference evidence="7" key="2">
    <citation type="submission" date="2012-11" db="EMBL/GenBank/DDBJ databases">
        <authorList>
            <person name="Kuo A."/>
            <person name="Curtis B.A."/>
            <person name="Tanifuji G."/>
            <person name="Burki F."/>
            <person name="Gruber A."/>
            <person name="Irimia M."/>
            <person name="Maruyama S."/>
            <person name="Arias M.C."/>
            <person name="Ball S.G."/>
            <person name="Gile G.H."/>
            <person name="Hirakawa Y."/>
            <person name="Hopkins J.F."/>
            <person name="Rensing S.A."/>
            <person name="Schmutz J."/>
            <person name="Symeonidi A."/>
            <person name="Elias M."/>
            <person name="Eveleigh R.J."/>
            <person name="Herman E.K."/>
            <person name="Klute M.J."/>
            <person name="Nakayama T."/>
            <person name="Obornik M."/>
            <person name="Reyes-Prieto A."/>
            <person name="Armbrust E.V."/>
            <person name="Aves S.J."/>
            <person name="Beiko R.G."/>
            <person name="Coutinho P."/>
            <person name="Dacks J.B."/>
            <person name="Durnford D.G."/>
            <person name="Fast N.M."/>
            <person name="Green B.R."/>
            <person name="Grisdale C."/>
            <person name="Hempe F."/>
            <person name="Henrissat B."/>
            <person name="Hoppner M.P."/>
            <person name="Ishida K.-I."/>
            <person name="Kim E."/>
            <person name="Koreny L."/>
            <person name="Kroth P.G."/>
            <person name="Liu Y."/>
            <person name="Malik S.-B."/>
            <person name="Maier U.G."/>
            <person name="McRose D."/>
            <person name="Mock T."/>
            <person name="Neilson J.A."/>
            <person name="Onodera N.T."/>
            <person name="Poole A.M."/>
            <person name="Pritham E.J."/>
            <person name="Richards T.A."/>
            <person name="Rocap G."/>
            <person name="Roy S.W."/>
            <person name="Sarai C."/>
            <person name="Schaack S."/>
            <person name="Shirato S."/>
            <person name="Slamovits C.H."/>
            <person name="Spencer D.F."/>
            <person name="Suzuki S."/>
            <person name="Worden A.Z."/>
            <person name="Zauner S."/>
            <person name="Barry K."/>
            <person name="Bell C."/>
            <person name="Bharti A.K."/>
            <person name="Crow J.A."/>
            <person name="Grimwood J."/>
            <person name="Kramer R."/>
            <person name="Lindquist E."/>
            <person name="Lucas S."/>
            <person name="Salamov A."/>
            <person name="McFadden G.I."/>
            <person name="Lane C.E."/>
            <person name="Keeling P.J."/>
            <person name="Gray M.W."/>
            <person name="Grigoriev I.V."/>
            <person name="Archibald J.M."/>
        </authorList>
    </citation>
    <scope>NUCLEOTIDE SEQUENCE</scope>
    <source>
        <strain evidence="7">CCMP2712</strain>
    </source>
</reference>
<dbReference type="EnsemblProtists" id="EKX47902">
    <property type="protein sequence ID" value="EKX47902"/>
    <property type="gene ID" value="GUITHDRAFT_106448"/>
</dbReference>
<dbReference type="InterPro" id="IPR006677">
    <property type="entry name" value="tRNA_intron_Endonuc_cat-like"/>
</dbReference>
<dbReference type="InterPro" id="IPR011856">
    <property type="entry name" value="tRNA_endonuc-like_dom_sf"/>
</dbReference>
<evidence type="ECO:0000256" key="3">
    <source>
        <dbReference type="ARBA" id="ARBA00034031"/>
    </source>
</evidence>
<dbReference type="GO" id="GO:0003676">
    <property type="term" value="F:nucleic acid binding"/>
    <property type="evidence" value="ECO:0007669"/>
    <property type="project" value="InterPro"/>
</dbReference>
<dbReference type="KEGG" id="gtt:GUITHDRAFT_106448"/>
<dbReference type="EMBL" id="JH992988">
    <property type="protein sequence ID" value="EKX47902.1"/>
    <property type="molecule type" value="Genomic_DNA"/>
</dbReference>
<name>L1JHX0_GUITC</name>
<accession>L1JHX0</accession>
<dbReference type="STRING" id="905079.L1JHX0"/>
<evidence type="ECO:0000259" key="4">
    <source>
        <dbReference type="Pfam" id="PF01974"/>
    </source>
</evidence>
<dbReference type="Proteomes" id="UP000011087">
    <property type="component" value="Unassembled WGS sequence"/>
</dbReference>
<keyword evidence="7" id="KW-1185">Reference proteome</keyword>
<dbReference type="InterPro" id="IPR006676">
    <property type="entry name" value="tRNA_splic"/>
</dbReference>
<dbReference type="GO" id="GO:0000213">
    <property type="term" value="F:tRNA-intron lyase activity"/>
    <property type="evidence" value="ECO:0007669"/>
    <property type="project" value="UniProtKB-EC"/>
</dbReference>
<evidence type="ECO:0000313" key="6">
    <source>
        <dbReference type="EnsemblProtists" id="EKX47902"/>
    </source>
</evidence>
<dbReference type="RefSeq" id="XP_005834882.1">
    <property type="nucleotide sequence ID" value="XM_005834825.1"/>
</dbReference>
<dbReference type="PaxDb" id="55529-EKX47902"/>
<dbReference type="PANTHER" id="PTHR21227:SF0">
    <property type="entry name" value="TRNA-SPLICING ENDONUCLEASE SUBUNIT SEN2"/>
    <property type="match status" value="1"/>
</dbReference>
<dbReference type="EC" id="4.6.1.16" evidence="2"/>
<dbReference type="GO" id="GO:0000379">
    <property type="term" value="P:tRNA-type intron splice site recognition and cleavage"/>
    <property type="evidence" value="ECO:0007669"/>
    <property type="project" value="TreeGrafter"/>
</dbReference>
<sequence>MEEGKRKKMRASFDGPDEQIEVAQVLDDWVKVEKMNSGSEDAGKNLFMSLEEAFYKAFILHELQIRAQGQEHKFIDRAEAWKLFSERSVEFQRNFIVYHHYSQREWRLIQGTKYGCSFLLYPKSESSNDDRHKHAPYAVQILPDGNNCMTWLGVQRSSRLAGQVSKELIIASVDYAATDRERSAISFEEACQAKVREIKVARWEPGRDR</sequence>
<dbReference type="AlphaFoldDB" id="L1JHX0"/>
<dbReference type="OMA" id="GKQWFQL"/>
<evidence type="ECO:0000256" key="2">
    <source>
        <dbReference type="ARBA" id="ARBA00012573"/>
    </source>
</evidence>